<evidence type="ECO:0000313" key="1">
    <source>
        <dbReference type="EMBL" id="SVA91777.1"/>
    </source>
</evidence>
<dbReference type="InterPro" id="IPR050155">
    <property type="entry name" value="HAD-like_hydrolase_sf"/>
</dbReference>
<dbReference type="Gene3D" id="1.10.150.240">
    <property type="entry name" value="Putative phosphatase, domain 2"/>
    <property type="match status" value="1"/>
</dbReference>
<dbReference type="GO" id="GO:0005829">
    <property type="term" value="C:cytosol"/>
    <property type="evidence" value="ECO:0007669"/>
    <property type="project" value="TreeGrafter"/>
</dbReference>
<dbReference type="PANTHER" id="PTHR43434">
    <property type="entry name" value="PHOSPHOGLYCOLATE PHOSPHATASE"/>
    <property type="match status" value="1"/>
</dbReference>
<dbReference type="GO" id="GO:0008967">
    <property type="term" value="F:phosphoglycolate phosphatase activity"/>
    <property type="evidence" value="ECO:0007669"/>
    <property type="project" value="TreeGrafter"/>
</dbReference>
<dbReference type="Pfam" id="PF13419">
    <property type="entry name" value="HAD_2"/>
    <property type="match status" value="1"/>
</dbReference>
<evidence type="ECO:0008006" key="2">
    <source>
        <dbReference type="Google" id="ProtNLM"/>
    </source>
</evidence>
<dbReference type="Gene3D" id="3.40.50.1000">
    <property type="entry name" value="HAD superfamily/HAD-like"/>
    <property type="match status" value="1"/>
</dbReference>
<dbReference type="AlphaFoldDB" id="A0A381ZSK6"/>
<dbReference type="SFLD" id="SFLDG01129">
    <property type="entry name" value="C1.5:_HAD__Beta-PGM__Phosphata"/>
    <property type="match status" value="1"/>
</dbReference>
<dbReference type="SFLD" id="SFLDS00003">
    <property type="entry name" value="Haloacid_Dehalogenase"/>
    <property type="match status" value="1"/>
</dbReference>
<accession>A0A381ZSK6</accession>
<sequence>MKYKHIIWDWNGTLIDDRRFCIDIMNEVLKKRQMETMTEEWFLDNFCFPVKDYYLKLGFNFEKEPFDISGTEFINKYMERCHELQLHQGATDVLEYLKNLDVPQSLLSASSQVMLNQILINHDLNDYFTTILGTDNHYAYGKETLTIEWIKKLEHDPKEVLFIGDTIHDKDIADKVGSKCLLISKGHVSKERLIKTGAPVFENIISIIDWIIES</sequence>
<dbReference type="EMBL" id="UINC01022351">
    <property type="protein sequence ID" value="SVA91777.1"/>
    <property type="molecule type" value="Genomic_DNA"/>
</dbReference>
<organism evidence="1">
    <name type="scientific">marine metagenome</name>
    <dbReference type="NCBI Taxonomy" id="408172"/>
    <lineage>
        <taxon>unclassified sequences</taxon>
        <taxon>metagenomes</taxon>
        <taxon>ecological metagenomes</taxon>
    </lineage>
</organism>
<dbReference type="InterPro" id="IPR041492">
    <property type="entry name" value="HAD_2"/>
</dbReference>
<dbReference type="GO" id="GO:0006281">
    <property type="term" value="P:DNA repair"/>
    <property type="evidence" value="ECO:0007669"/>
    <property type="project" value="TreeGrafter"/>
</dbReference>
<dbReference type="InterPro" id="IPR023214">
    <property type="entry name" value="HAD_sf"/>
</dbReference>
<name>A0A381ZSK6_9ZZZZ</name>
<gene>
    <name evidence="1" type="ORF">METZ01_LOCUS144631</name>
</gene>
<dbReference type="PANTHER" id="PTHR43434:SF1">
    <property type="entry name" value="PHOSPHOGLYCOLATE PHOSPHATASE"/>
    <property type="match status" value="1"/>
</dbReference>
<dbReference type="InterPro" id="IPR023198">
    <property type="entry name" value="PGP-like_dom2"/>
</dbReference>
<reference evidence="1" key="1">
    <citation type="submission" date="2018-05" db="EMBL/GenBank/DDBJ databases">
        <authorList>
            <person name="Lanie J.A."/>
            <person name="Ng W.-L."/>
            <person name="Kazmierczak K.M."/>
            <person name="Andrzejewski T.M."/>
            <person name="Davidsen T.M."/>
            <person name="Wayne K.J."/>
            <person name="Tettelin H."/>
            <person name="Glass J.I."/>
            <person name="Rusch D."/>
            <person name="Podicherti R."/>
            <person name="Tsui H.-C.T."/>
            <person name="Winkler M.E."/>
        </authorList>
    </citation>
    <scope>NUCLEOTIDE SEQUENCE</scope>
</reference>
<dbReference type="InterPro" id="IPR036412">
    <property type="entry name" value="HAD-like_sf"/>
</dbReference>
<dbReference type="SUPFAM" id="SSF56784">
    <property type="entry name" value="HAD-like"/>
    <property type="match status" value="1"/>
</dbReference>
<feature type="non-terminal residue" evidence="1">
    <location>
        <position position="214"/>
    </location>
</feature>
<protein>
    <recommendedName>
        <fullName evidence="2">Phosphatase</fullName>
    </recommendedName>
</protein>
<proteinExistence type="predicted"/>
<feature type="non-terminal residue" evidence="1">
    <location>
        <position position="1"/>
    </location>
</feature>